<dbReference type="Gene3D" id="3.10.450.360">
    <property type="match status" value="1"/>
</dbReference>
<accession>A0A9X1PL08</accession>
<evidence type="ECO:0000313" key="1">
    <source>
        <dbReference type="EMBL" id="MCF0062345.1"/>
    </source>
</evidence>
<evidence type="ECO:0008006" key="3">
    <source>
        <dbReference type="Google" id="ProtNLM"/>
    </source>
</evidence>
<evidence type="ECO:0000313" key="2">
    <source>
        <dbReference type="Proteomes" id="UP001139000"/>
    </source>
</evidence>
<keyword evidence="2" id="KW-1185">Reference proteome</keyword>
<organism evidence="1 2">
    <name type="scientific">Dyadobacter chenwenxiniae</name>
    <dbReference type="NCBI Taxonomy" id="2906456"/>
    <lineage>
        <taxon>Bacteria</taxon>
        <taxon>Pseudomonadati</taxon>
        <taxon>Bacteroidota</taxon>
        <taxon>Cytophagia</taxon>
        <taxon>Cytophagales</taxon>
        <taxon>Spirosomataceae</taxon>
        <taxon>Dyadobacter</taxon>
    </lineage>
</organism>
<gene>
    <name evidence="1" type="ORF">LXM26_12640</name>
</gene>
<reference evidence="1" key="1">
    <citation type="submission" date="2021-12" db="EMBL/GenBank/DDBJ databases">
        <title>Novel species in genus Dyadobacter.</title>
        <authorList>
            <person name="Ma C."/>
        </authorList>
    </citation>
    <scope>NUCLEOTIDE SEQUENCE</scope>
    <source>
        <strain evidence="1">LJ419</strain>
    </source>
</reference>
<proteinExistence type="predicted"/>
<name>A0A9X1PL08_9BACT</name>
<dbReference type="EMBL" id="JAJTTC010000002">
    <property type="protein sequence ID" value="MCF0062345.1"/>
    <property type="molecule type" value="Genomic_DNA"/>
</dbReference>
<comment type="caution">
    <text evidence="1">The sequence shown here is derived from an EMBL/GenBank/DDBJ whole genome shotgun (WGS) entry which is preliminary data.</text>
</comment>
<sequence>MKKRQMFFEMGLLLISVLYGFGVISSTFPGGNIQKADIVKKATVIELEKRVQVRPEDLPEKVRNALNDKSYAGWTISDAYLVVADDGGSYYELVVRKADEQSRMKINKDGQVLN</sequence>
<dbReference type="Proteomes" id="UP001139000">
    <property type="component" value="Unassembled WGS sequence"/>
</dbReference>
<dbReference type="SUPFAM" id="SSF160574">
    <property type="entry name" value="BT0923-like"/>
    <property type="match status" value="1"/>
</dbReference>
<dbReference type="RefSeq" id="WP_234655497.1">
    <property type="nucleotide sequence ID" value="NZ_CP094997.1"/>
</dbReference>
<protein>
    <recommendedName>
        <fullName evidence="3">PepSY domain-containing protein</fullName>
    </recommendedName>
</protein>
<dbReference type="AlphaFoldDB" id="A0A9X1PL08"/>